<name>A0A1R4IFQ6_9MICC</name>
<evidence type="ECO:0000313" key="2">
    <source>
        <dbReference type="Proteomes" id="UP000196230"/>
    </source>
</evidence>
<dbReference type="RefSeq" id="WP_245829724.1">
    <property type="nucleotide sequence ID" value="NZ_FUKP01000014.1"/>
</dbReference>
<protein>
    <submittedName>
        <fullName evidence="1">Uncharacterized protein</fullName>
    </submittedName>
</protein>
<dbReference type="Proteomes" id="UP000196230">
    <property type="component" value="Unassembled WGS sequence"/>
</dbReference>
<reference evidence="1 2" key="1">
    <citation type="submission" date="2017-02" db="EMBL/GenBank/DDBJ databases">
        <authorList>
            <person name="Peterson S.W."/>
        </authorList>
    </citation>
    <scope>NUCLEOTIDE SEQUENCE [LARGE SCALE GENOMIC DNA]</scope>
    <source>
        <strain evidence="1 2">2B3F</strain>
    </source>
</reference>
<proteinExistence type="predicted"/>
<accession>A0A1R4IFQ6</accession>
<dbReference type="EMBL" id="FUKP01000014">
    <property type="protein sequence ID" value="SJN18598.1"/>
    <property type="molecule type" value="Genomic_DNA"/>
</dbReference>
<gene>
    <name evidence="1" type="ORF">FM125_02040</name>
</gene>
<organism evidence="1 2">
    <name type="scientific">Micrococcus lylae</name>
    <dbReference type="NCBI Taxonomy" id="1273"/>
    <lineage>
        <taxon>Bacteria</taxon>
        <taxon>Bacillati</taxon>
        <taxon>Actinomycetota</taxon>
        <taxon>Actinomycetes</taxon>
        <taxon>Micrococcales</taxon>
        <taxon>Micrococcaceae</taxon>
        <taxon>Micrococcus</taxon>
    </lineage>
</organism>
<sequence>MTDEAEREQWYQEKIAADARALGLDDVPNVDRRGWATSTAEHEKWVADCMTDRGVPTTWNGPARGGIQYDTPPESQKQAVALVEWTCSAMYPIDPTLLQDWTDAQLRLVYDYWEQYEIPCLEARGFTVDTSTRPSKESFVAKFHTQERHRWWPVQDTLVGLDDARYADVIEACPEFPADAVLYGYDG</sequence>
<evidence type="ECO:0000313" key="1">
    <source>
        <dbReference type="EMBL" id="SJN18598.1"/>
    </source>
</evidence>
<dbReference type="AlphaFoldDB" id="A0A1R4IFQ6"/>